<feature type="domain" description="Transposase IS110-like N-terminal" evidence="2">
    <location>
        <begin position="35"/>
        <end position="191"/>
    </location>
</feature>
<dbReference type="RefSeq" id="WP_238389459.1">
    <property type="nucleotide sequence ID" value="NZ_CP036273.1"/>
</dbReference>
<dbReference type="KEGG" id="uli:ETAA1_32540"/>
<dbReference type="InterPro" id="IPR003346">
    <property type="entry name" value="Transposase_20"/>
</dbReference>
<evidence type="ECO:0000256" key="1">
    <source>
        <dbReference type="SAM" id="MobiDB-lite"/>
    </source>
</evidence>
<dbReference type="GO" id="GO:0003677">
    <property type="term" value="F:DNA binding"/>
    <property type="evidence" value="ECO:0007669"/>
    <property type="project" value="InterPro"/>
</dbReference>
<proteinExistence type="predicted"/>
<dbReference type="PANTHER" id="PTHR33055">
    <property type="entry name" value="TRANSPOSASE FOR INSERTION SEQUENCE ELEMENT IS1111A"/>
    <property type="match status" value="1"/>
</dbReference>
<dbReference type="Pfam" id="PF02371">
    <property type="entry name" value="Transposase_20"/>
    <property type="match status" value="1"/>
</dbReference>
<evidence type="ECO:0000259" key="3">
    <source>
        <dbReference type="Pfam" id="PF02371"/>
    </source>
</evidence>
<sequence>MSTRTTRTKTTTDPPKAPPRPRAARRLRVTNPHAAGIDIHSDIHWVAVPPDHAPAPPPDHPANLPAHVRAFGACTADLYQLADWLAACGVRTVAMESTGVYWIPLFELLEARGLEVYLVDPRQSRHAPGRPKSDVLDCQWLQRLHSYGLLTASFRPAERVVVLRAYLRQRQMLLRYAGQHVQHMQKALEQMNVKLTEVVSDVTGVTGLAIIKAILAGERDPDGLAGRRNVLCKRTRAEIARALEGSWRAEHLFALKQAVALYEFYHQQMRECDAELEAHLRTFADRADGRPLEDRPGYKRRSRRANDLAFEAVRERLYRMAGVDLTVLEAVDEGPALVILAEVGTDVSRFPTAKHFTSWLGLCPQHQGSAGRIKSRGVRRGANRAGRALRLAVRGCHHAKNALGAFYRRVQARAGAPKAIVATARKLAERVYRLLRYGEQYVRRDAEEYEAAYRARVVKGLARRAGELGYRLEPTAPTGT</sequence>
<feature type="compositionally biased region" description="Low complexity" evidence="1">
    <location>
        <begin position="1"/>
        <end position="14"/>
    </location>
</feature>
<dbReference type="InterPro" id="IPR047650">
    <property type="entry name" value="Transpos_IS110"/>
</dbReference>
<dbReference type="PANTHER" id="PTHR33055:SF13">
    <property type="entry name" value="TRANSPOSASE"/>
    <property type="match status" value="1"/>
</dbReference>
<dbReference type="Pfam" id="PF01548">
    <property type="entry name" value="DEDD_Tnp_IS110"/>
    <property type="match status" value="1"/>
</dbReference>
<organism evidence="4 5">
    <name type="scientific">Urbifossiella limnaea</name>
    <dbReference type="NCBI Taxonomy" id="2528023"/>
    <lineage>
        <taxon>Bacteria</taxon>
        <taxon>Pseudomonadati</taxon>
        <taxon>Planctomycetota</taxon>
        <taxon>Planctomycetia</taxon>
        <taxon>Gemmatales</taxon>
        <taxon>Gemmataceae</taxon>
        <taxon>Urbifossiella</taxon>
    </lineage>
</organism>
<dbReference type="NCBIfam" id="NF033542">
    <property type="entry name" value="transpos_IS110"/>
    <property type="match status" value="1"/>
</dbReference>
<dbReference type="InterPro" id="IPR002525">
    <property type="entry name" value="Transp_IS110-like_N"/>
</dbReference>
<dbReference type="EMBL" id="CP036273">
    <property type="protein sequence ID" value="QDU21288.1"/>
    <property type="molecule type" value="Genomic_DNA"/>
</dbReference>
<protein>
    <submittedName>
        <fullName evidence="4">Transposase</fullName>
    </submittedName>
</protein>
<feature type="region of interest" description="Disordered" evidence="1">
    <location>
        <begin position="1"/>
        <end position="23"/>
    </location>
</feature>
<dbReference type="Proteomes" id="UP000319576">
    <property type="component" value="Chromosome"/>
</dbReference>
<keyword evidence="5" id="KW-1185">Reference proteome</keyword>
<accession>A0A517XUV3</accession>
<name>A0A517XUV3_9BACT</name>
<evidence type="ECO:0000259" key="2">
    <source>
        <dbReference type="Pfam" id="PF01548"/>
    </source>
</evidence>
<evidence type="ECO:0000313" key="4">
    <source>
        <dbReference type="EMBL" id="QDU21288.1"/>
    </source>
</evidence>
<dbReference type="AlphaFoldDB" id="A0A517XUV3"/>
<dbReference type="GO" id="GO:0006313">
    <property type="term" value="P:DNA transposition"/>
    <property type="evidence" value="ECO:0007669"/>
    <property type="project" value="InterPro"/>
</dbReference>
<feature type="domain" description="Transposase IS116/IS110/IS902 C-terminal" evidence="3">
    <location>
        <begin position="335"/>
        <end position="407"/>
    </location>
</feature>
<dbReference type="GO" id="GO:0004803">
    <property type="term" value="F:transposase activity"/>
    <property type="evidence" value="ECO:0007669"/>
    <property type="project" value="InterPro"/>
</dbReference>
<reference evidence="4 5" key="1">
    <citation type="submission" date="2019-02" db="EMBL/GenBank/DDBJ databases">
        <title>Deep-cultivation of Planctomycetes and their phenomic and genomic characterization uncovers novel biology.</title>
        <authorList>
            <person name="Wiegand S."/>
            <person name="Jogler M."/>
            <person name="Boedeker C."/>
            <person name="Pinto D."/>
            <person name="Vollmers J."/>
            <person name="Rivas-Marin E."/>
            <person name="Kohn T."/>
            <person name="Peeters S.H."/>
            <person name="Heuer A."/>
            <person name="Rast P."/>
            <person name="Oberbeckmann S."/>
            <person name="Bunk B."/>
            <person name="Jeske O."/>
            <person name="Meyerdierks A."/>
            <person name="Storesund J.E."/>
            <person name="Kallscheuer N."/>
            <person name="Luecker S."/>
            <person name="Lage O.M."/>
            <person name="Pohl T."/>
            <person name="Merkel B.J."/>
            <person name="Hornburger P."/>
            <person name="Mueller R.-W."/>
            <person name="Bruemmer F."/>
            <person name="Labrenz M."/>
            <person name="Spormann A.M."/>
            <person name="Op den Camp H."/>
            <person name="Overmann J."/>
            <person name="Amann R."/>
            <person name="Jetten M.S.M."/>
            <person name="Mascher T."/>
            <person name="Medema M.H."/>
            <person name="Devos D.P."/>
            <person name="Kaster A.-K."/>
            <person name="Ovreas L."/>
            <person name="Rohde M."/>
            <person name="Galperin M.Y."/>
            <person name="Jogler C."/>
        </authorList>
    </citation>
    <scope>NUCLEOTIDE SEQUENCE [LARGE SCALE GENOMIC DNA]</scope>
    <source>
        <strain evidence="4 5">ETA_A1</strain>
    </source>
</reference>
<gene>
    <name evidence="4" type="ORF">ETAA1_32540</name>
</gene>
<evidence type="ECO:0000313" key="5">
    <source>
        <dbReference type="Proteomes" id="UP000319576"/>
    </source>
</evidence>